<dbReference type="Pfam" id="PF10545">
    <property type="entry name" value="MADF_DNA_bdg"/>
    <property type="match status" value="1"/>
</dbReference>
<name>A0AAV8WTN5_9CUCU</name>
<protein>
    <recommendedName>
        <fullName evidence="2">MADF domain-containing protein</fullName>
    </recommendedName>
</protein>
<feature type="domain" description="MADF" evidence="2">
    <location>
        <begin position="16"/>
        <end position="114"/>
    </location>
</feature>
<dbReference type="Proteomes" id="UP001162156">
    <property type="component" value="Unassembled WGS sequence"/>
</dbReference>
<dbReference type="AlphaFoldDB" id="A0AAV8WTN5"/>
<dbReference type="PANTHER" id="PTHR21505">
    <property type="entry name" value="MADF DOMAIN-CONTAINING PROTEIN-RELATED"/>
    <property type="match status" value="1"/>
</dbReference>
<feature type="region of interest" description="Disordered" evidence="1">
    <location>
        <begin position="143"/>
        <end position="164"/>
    </location>
</feature>
<evidence type="ECO:0000256" key="1">
    <source>
        <dbReference type="SAM" id="MobiDB-lite"/>
    </source>
</evidence>
<gene>
    <name evidence="3" type="ORF">NQ314_017125</name>
</gene>
<evidence type="ECO:0000313" key="3">
    <source>
        <dbReference type="EMBL" id="KAJ8930114.1"/>
    </source>
</evidence>
<keyword evidence="4" id="KW-1185">Reference proteome</keyword>
<sequence length="164" mass="18852">MSASDTRYMSKEFITEFINIYQNHPCLWQVQSKDYMNTNFKNKAYEKLLEFCKKTVPDANREFVTKKIQNLRAAFRKKVKKVESSKRSGSSTADVYEPTLWYYGLLSFTLNSETAVESIDNVSINSPDSEIIAEIDDNTSENVLNHDYEGQDMDGNSQKSVNIS</sequence>
<evidence type="ECO:0000313" key="4">
    <source>
        <dbReference type="Proteomes" id="UP001162156"/>
    </source>
</evidence>
<reference evidence="3" key="1">
    <citation type="journal article" date="2023" name="Insect Mol. Biol.">
        <title>Genome sequencing provides insights into the evolution of gene families encoding plant cell wall-degrading enzymes in longhorned beetles.</title>
        <authorList>
            <person name="Shin N.R."/>
            <person name="Okamura Y."/>
            <person name="Kirsch R."/>
            <person name="Pauchet Y."/>
        </authorList>
    </citation>
    <scope>NUCLEOTIDE SEQUENCE</scope>
    <source>
        <strain evidence="3">RBIC_L_NR</strain>
    </source>
</reference>
<dbReference type="EMBL" id="JANEYF010004776">
    <property type="protein sequence ID" value="KAJ8930114.1"/>
    <property type="molecule type" value="Genomic_DNA"/>
</dbReference>
<dbReference type="InterPro" id="IPR006578">
    <property type="entry name" value="MADF-dom"/>
</dbReference>
<dbReference type="PROSITE" id="PS51029">
    <property type="entry name" value="MADF"/>
    <property type="match status" value="1"/>
</dbReference>
<accession>A0AAV8WTN5</accession>
<dbReference type="SMART" id="SM00595">
    <property type="entry name" value="MADF"/>
    <property type="match status" value="1"/>
</dbReference>
<evidence type="ECO:0000259" key="2">
    <source>
        <dbReference type="PROSITE" id="PS51029"/>
    </source>
</evidence>
<dbReference type="PANTHER" id="PTHR21505:SF8">
    <property type="entry name" value="DPT-YFP REPRESSOR BY OVEREXPRESSION, ISOFORM D-RELATED"/>
    <property type="match status" value="1"/>
</dbReference>
<comment type="caution">
    <text evidence="3">The sequence shown here is derived from an EMBL/GenBank/DDBJ whole genome shotgun (WGS) entry which is preliminary data.</text>
</comment>
<feature type="compositionally biased region" description="Polar residues" evidence="1">
    <location>
        <begin position="154"/>
        <end position="164"/>
    </location>
</feature>
<organism evidence="3 4">
    <name type="scientific">Rhamnusium bicolor</name>
    <dbReference type="NCBI Taxonomy" id="1586634"/>
    <lineage>
        <taxon>Eukaryota</taxon>
        <taxon>Metazoa</taxon>
        <taxon>Ecdysozoa</taxon>
        <taxon>Arthropoda</taxon>
        <taxon>Hexapoda</taxon>
        <taxon>Insecta</taxon>
        <taxon>Pterygota</taxon>
        <taxon>Neoptera</taxon>
        <taxon>Endopterygota</taxon>
        <taxon>Coleoptera</taxon>
        <taxon>Polyphaga</taxon>
        <taxon>Cucujiformia</taxon>
        <taxon>Chrysomeloidea</taxon>
        <taxon>Cerambycidae</taxon>
        <taxon>Lepturinae</taxon>
        <taxon>Rhagiini</taxon>
        <taxon>Rhamnusium</taxon>
    </lineage>
</organism>
<proteinExistence type="predicted"/>